<evidence type="ECO:0000313" key="3">
    <source>
        <dbReference type="Proteomes" id="UP000050761"/>
    </source>
</evidence>
<dbReference type="Proteomes" id="UP000050761">
    <property type="component" value="Unassembled WGS sequence"/>
</dbReference>
<feature type="region of interest" description="Disordered" evidence="1">
    <location>
        <begin position="1"/>
        <end position="53"/>
    </location>
</feature>
<dbReference type="EMBL" id="UZAH01040476">
    <property type="protein sequence ID" value="VDP58653.1"/>
    <property type="molecule type" value="Genomic_DNA"/>
</dbReference>
<protein>
    <submittedName>
        <fullName evidence="2 4">Uncharacterized protein</fullName>
    </submittedName>
</protein>
<reference evidence="4" key="2">
    <citation type="submission" date="2019-09" db="UniProtKB">
        <authorList>
            <consortium name="WormBaseParasite"/>
        </authorList>
    </citation>
    <scope>IDENTIFICATION</scope>
</reference>
<evidence type="ECO:0000313" key="4">
    <source>
        <dbReference type="WBParaSite" id="HPBE_0002663701-mRNA-1"/>
    </source>
</evidence>
<accession>A0A183GVB7</accession>
<feature type="compositionally biased region" description="Basic and acidic residues" evidence="1">
    <location>
        <begin position="10"/>
        <end position="21"/>
    </location>
</feature>
<sequence length="92" mass="10152">MVTSTTTGDQTEKFNEDEQRIGRRGGGQAVADMQPRTSSDSRAAKTKVDVEQSELAATARGLRCNDRCRDATHRLSWPSNNRRCSHGQSARS</sequence>
<dbReference type="AlphaFoldDB" id="A0A183GVB7"/>
<feature type="region of interest" description="Disordered" evidence="1">
    <location>
        <begin position="73"/>
        <end position="92"/>
    </location>
</feature>
<name>A0A183GVB7_HELPZ</name>
<organism evidence="3 4">
    <name type="scientific">Heligmosomoides polygyrus</name>
    <name type="common">Parasitic roundworm</name>
    <dbReference type="NCBI Taxonomy" id="6339"/>
    <lineage>
        <taxon>Eukaryota</taxon>
        <taxon>Metazoa</taxon>
        <taxon>Ecdysozoa</taxon>
        <taxon>Nematoda</taxon>
        <taxon>Chromadorea</taxon>
        <taxon>Rhabditida</taxon>
        <taxon>Rhabditina</taxon>
        <taxon>Rhabditomorpha</taxon>
        <taxon>Strongyloidea</taxon>
        <taxon>Heligmosomidae</taxon>
        <taxon>Heligmosomoides</taxon>
    </lineage>
</organism>
<gene>
    <name evidence="2" type="ORF">HPBE_LOCUS26636</name>
</gene>
<proteinExistence type="predicted"/>
<dbReference type="WBParaSite" id="HPBE_0002663701-mRNA-1">
    <property type="protein sequence ID" value="HPBE_0002663701-mRNA-1"/>
    <property type="gene ID" value="HPBE_0002663701"/>
</dbReference>
<evidence type="ECO:0000313" key="2">
    <source>
        <dbReference type="EMBL" id="VDP58653.1"/>
    </source>
</evidence>
<reference evidence="2 3" key="1">
    <citation type="submission" date="2018-11" db="EMBL/GenBank/DDBJ databases">
        <authorList>
            <consortium name="Pathogen Informatics"/>
        </authorList>
    </citation>
    <scope>NUCLEOTIDE SEQUENCE [LARGE SCALE GENOMIC DNA]</scope>
</reference>
<evidence type="ECO:0000256" key="1">
    <source>
        <dbReference type="SAM" id="MobiDB-lite"/>
    </source>
</evidence>
<feature type="compositionally biased region" description="Polar residues" evidence="1">
    <location>
        <begin position="77"/>
        <end position="92"/>
    </location>
</feature>
<keyword evidence="3" id="KW-1185">Reference proteome</keyword>
<accession>A0A3P8ILJ1</accession>